<feature type="transmembrane region" description="Helical" evidence="4">
    <location>
        <begin position="285"/>
        <end position="309"/>
    </location>
</feature>
<feature type="transmembrane region" description="Helical" evidence="4">
    <location>
        <begin position="77"/>
        <end position="96"/>
    </location>
</feature>
<evidence type="ECO:0000256" key="2">
    <source>
        <dbReference type="ARBA" id="ARBA00022989"/>
    </source>
</evidence>
<dbReference type="InterPro" id="IPR036259">
    <property type="entry name" value="MFS_trans_sf"/>
</dbReference>
<name>A0ABZ2C2N6_9RHOB</name>
<keyword evidence="3 4" id="KW-0472">Membrane</keyword>
<keyword evidence="2 4" id="KW-1133">Transmembrane helix</keyword>
<dbReference type="Proteomes" id="UP001318682">
    <property type="component" value="Plasmid pROLI83"/>
</dbReference>
<sequence length="399" mass="42818">MKNSNFHFLCCVFVMMLNVTVMFGFGRNTMVTMWPEVLERFSISYDDIGMLTAVHQGAYFLASLVAGRLATTMAPELIISLSTIFGGVIIVSIGFIDQSAFLFASYGTLGALIALSWVPMVRYAATRFDKRQRVTALSTAACGTAIGFLVNGFLVPVALESFGIFFLWVLVGSLTVLVGSVSLIILVSFRAESVLNERRITITRLPENADLPDFPTNLFCALMFFCGVGLVSFQTYFAAYLSKDLLFTDASAARAWILPGALGSASGLMLAFVANRYSIKTTVQLCLFVLGNAMLALGLGWGSGFAAIAGIAYGVFYFGLFGLLPAYLTVVVSDQAASRIFGRSNLFLGIGSVCGGVLGGKIAHIFDSFEPFWFITAGSVAVAFCIFAQLPSDKVHSGT</sequence>
<feature type="transmembrane region" description="Helical" evidence="4">
    <location>
        <begin position="6"/>
        <end position="25"/>
    </location>
</feature>
<dbReference type="PANTHER" id="PTHR23537:SF1">
    <property type="entry name" value="SUGAR TRANSPORTER"/>
    <property type="match status" value="1"/>
</dbReference>
<geneLocation type="plasmid" evidence="6 7">
    <name>pROLI83</name>
</geneLocation>
<feature type="transmembrane region" description="Helical" evidence="4">
    <location>
        <begin position="137"/>
        <end position="159"/>
    </location>
</feature>
<gene>
    <name evidence="6" type="ORF">ROLI_046970</name>
</gene>
<accession>A0ABZ2C2N6</accession>
<keyword evidence="6" id="KW-0614">Plasmid</keyword>
<dbReference type="PANTHER" id="PTHR23537">
    <property type="match status" value="1"/>
</dbReference>
<dbReference type="Gene3D" id="1.20.1250.20">
    <property type="entry name" value="MFS general substrate transporter like domains"/>
    <property type="match status" value="2"/>
</dbReference>
<dbReference type="SUPFAM" id="SSF103473">
    <property type="entry name" value="MFS general substrate transporter"/>
    <property type="match status" value="1"/>
</dbReference>
<dbReference type="InterPro" id="IPR011701">
    <property type="entry name" value="MFS"/>
</dbReference>
<dbReference type="PROSITE" id="PS50850">
    <property type="entry name" value="MFS"/>
    <property type="match status" value="1"/>
</dbReference>
<evidence type="ECO:0000256" key="3">
    <source>
        <dbReference type="ARBA" id="ARBA00023136"/>
    </source>
</evidence>
<feature type="transmembrane region" description="Helical" evidence="4">
    <location>
        <begin position="218"/>
        <end position="241"/>
    </location>
</feature>
<keyword evidence="7" id="KW-1185">Reference proteome</keyword>
<dbReference type="EMBL" id="CP143425">
    <property type="protein sequence ID" value="WVX51595.1"/>
    <property type="molecule type" value="Genomic_DNA"/>
</dbReference>
<feature type="transmembrane region" description="Helical" evidence="4">
    <location>
        <begin position="102"/>
        <end position="125"/>
    </location>
</feature>
<feature type="transmembrane region" description="Helical" evidence="4">
    <location>
        <begin position="372"/>
        <end position="390"/>
    </location>
</feature>
<feature type="domain" description="Major facilitator superfamily (MFS) profile" evidence="5">
    <location>
        <begin position="12"/>
        <end position="394"/>
    </location>
</feature>
<feature type="transmembrane region" description="Helical" evidence="4">
    <location>
        <begin position="165"/>
        <end position="189"/>
    </location>
</feature>
<organism evidence="6 7">
    <name type="scientific">Roseobacter fucihabitans</name>
    <dbReference type="NCBI Taxonomy" id="1537242"/>
    <lineage>
        <taxon>Bacteria</taxon>
        <taxon>Pseudomonadati</taxon>
        <taxon>Pseudomonadota</taxon>
        <taxon>Alphaproteobacteria</taxon>
        <taxon>Rhodobacterales</taxon>
        <taxon>Roseobacteraceae</taxon>
        <taxon>Roseobacter</taxon>
    </lineage>
</organism>
<evidence type="ECO:0000256" key="4">
    <source>
        <dbReference type="SAM" id="Phobius"/>
    </source>
</evidence>
<evidence type="ECO:0000256" key="1">
    <source>
        <dbReference type="ARBA" id="ARBA00022692"/>
    </source>
</evidence>
<reference evidence="6 7" key="2">
    <citation type="submission" date="2024-01" db="EMBL/GenBank/DDBJ databases">
        <title>Roseobacter fucihabitans sp. nov., isolated from the brown alga Fucus spiralis.</title>
        <authorList>
            <person name="Hahnke S."/>
            <person name="Berger M."/>
            <person name="Schlingloff A."/>
            <person name="Athale I."/>
            <person name="Neumann-Schaal M."/>
            <person name="Adenaya A."/>
            <person name="Poehlein A."/>
            <person name="Daniel R."/>
            <person name="Pertersen J."/>
            <person name="Brinkhoff T."/>
        </authorList>
    </citation>
    <scope>NUCLEOTIDE SEQUENCE [LARGE SCALE GENOMIC DNA]</scope>
    <source>
        <strain evidence="6 7">B14</strain>
        <plasmid evidence="6 7">pROLI83</plasmid>
    </source>
</reference>
<proteinExistence type="predicted"/>
<reference evidence="6 7" key="1">
    <citation type="submission" date="2015-07" db="EMBL/GenBank/DDBJ databases">
        <authorList>
            <person name="Voget S."/>
            <person name="Dogs M."/>
            <person name="Brinkhoff T.H."/>
            <person name="Daniel R."/>
        </authorList>
    </citation>
    <scope>NUCLEOTIDE SEQUENCE [LARGE SCALE GENOMIC DNA]</scope>
    <source>
        <strain evidence="6 7">B14</strain>
        <plasmid evidence="6 7">pROLI83</plasmid>
    </source>
</reference>
<dbReference type="InterPro" id="IPR020846">
    <property type="entry name" value="MFS_dom"/>
</dbReference>
<evidence type="ECO:0000313" key="7">
    <source>
        <dbReference type="Proteomes" id="UP001318682"/>
    </source>
</evidence>
<evidence type="ECO:0000313" key="6">
    <source>
        <dbReference type="EMBL" id="WVX51595.1"/>
    </source>
</evidence>
<dbReference type="InterPro" id="IPR010645">
    <property type="entry name" value="MFS_4"/>
</dbReference>
<feature type="transmembrane region" description="Helical" evidence="4">
    <location>
        <begin position="253"/>
        <end position="273"/>
    </location>
</feature>
<dbReference type="Pfam" id="PF07690">
    <property type="entry name" value="MFS_1"/>
    <property type="match status" value="1"/>
</dbReference>
<feature type="transmembrane region" description="Helical" evidence="4">
    <location>
        <begin position="315"/>
        <end position="333"/>
    </location>
</feature>
<feature type="transmembrane region" description="Helical" evidence="4">
    <location>
        <begin position="345"/>
        <end position="366"/>
    </location>
</feature>
<protein>
    <recommendedName>
        <fullName evidence="5">Major facilitator superfamily (MFS) profile domain-containing protein</fullName>
    </recommendedName>
</protein>
<dbReference type="RefSeq" id="WP_187430192.1">
    <property type="nucleotide sequence ID" value="NZ_CP143425.1"/>
</dbReference>
<evidence type="ECO:0000259" key="5">
    <source>
        <dbReference type="PROSITE" id="PS50850"/>
    </source>
</evidence>
<keyword evidence="1 4" id="KW-0812">Transmembrane</keyword>